<keyword evidence="2" id="KW-0004">4Fe-4S</keyword>
<keyword evidence="3" id="KW-0949">S-adenosyl-L-methionine</keyword>
<dbReference type="InterPro" id="IPR023867">
    <property type="entry name" value="Sulphatase_maturase_rSAM"/>
</dbReference>
<accession>A0A1M5YC35</accession>
<evidence type="ECO:0000256" key="7">
    <source>
        <dbReference type="ARBA" id="ARBA00023601"/>
    </source>
</evidence>
<dbReference type="GO" id="GO:0046872">
    <property type="term" value="F:metal ion binding"/>
    <property type="evidence" value="ECO:0007669"/>
    <property type="project" value="UniProtKB-KW"/>
</dbReference>
<evidence type="ECO:0000313" key="10">
    <source>
        <dbReference type="Proteomes" id="UP000184389"/>
    </source>
</evidence>
<dbReference type="SFLD" id="SFLDG01384">
    <property type="entry name" value="thioether_bond_formation_requi"/>
    <property type="match status" value="1"/>
</dbReference>
<dbReference type="InterPro" id="IPR000385">
    <property type="entry name" value="MoaA_NifB_PqqE_Fe-S-bd_CS"/>
</dbReference>
<evidence type="ECO:0000313" key="9">
    <source>
        <dbReference type="EMBL" id="SHI09424.1"/>
    </source>
</evidence>
<dbReference type="PROSITE" id="PS01305">
    <property type="entry name" value="MOAA_NIFB_PQQE"/>
    <property type="match status" value="1"/>
</dbReference>
<proteinExistence type="inferred from homology"/>
<evidence type="ECO:0000259" key="8">
    <source>
        <dbReference type="PROSITE" id="PS51918"/>
    </source>
</evidence>
<dbReference type="SFLD" id="SFLDS00029">
    <property type="entry name" value="Radical_SAM"/>
    <property type="match status" value="1"/>
</dbReference>
<dbReference type="OrthoDB" id="9763993at2"/>
<evidence type="ECO:0000256" key="2">
    <source>
        <dbReference type="ARBA" id="ARBA00022485"/>
    </source>
</evidence>
<dbReference type="InterPro" id="IPR013785">
    <property type="entry name" value="Aldolase_TIM"/>
</dbReference>
<dbReference type="SFLD" id="SFLDG01386">
    <property type="entry name" value="main_SPASM_domain-containing"/>
    <property type="match status" value="1"/>
</dbReference>
<dbReference type="InterPro" id="IPR023885">
    <property type="entry name" value="4Fe4S-binding_SPASM_dom"/>
</dbReference>
<dbReference type="CDD" id="cd01335">
    <property type="entry name" value="Radical_SAM"/>
    <property type="match status" value="1"/>
</dbReference>
<dbReference type="Gene3D" id="3.20.20.70">
    <property type="entry name" value="Aldolase class I"/>
    <property type="match status" value="1"/>
</dbReference>
<keyword evidence="6" id="KW-0411">Iron-sulfur</keyword>
<keyword evidence="10" id="KW-1185">Reference proteome</keyword>
<evidence type="ECO:0000256" key="3">
    <source>
        <dbReference type="ARBA" id="ARBA00022691"/>
    </source>
</evidence>
<comment type="similarity">
    <text evidence="7">Belongs to the radical SAM superfamily. Anaerobic sulfatase-maturating enzyme family.</text>
</comment>
<keyword evidence="4" id="KW-0479">Metal-binding</keyword>
<dbReference type="InterPro" id="IPR007197">
    <property type="entry name" value="rSAM"/>
</dbReference>
<organism evidence="9 10">
    <name type="scientific">Sporanaerobacter acetigenes DSM 13106</name>
    <dbReference type="NCBI Taxonomy" id="1123281"/>
    <lineage>
        <taxon>Bacteria</taxon>
        <taxon>Bacillati</taxon>
        <taxon>Bacillota</taxon>
        <taxon>Tissierellia</taxon>
        <taxon>Tissierellales</taxon>
        <taxon>Sporanaerobacteraceae</taxon>
        <taxon>Sporanaerobacter</taxon>
    </lineage>
</organism>
<dbReference type="STRING" id="1123281.SAMN02745180_02101"/>
<evidence type="ECO:0000256" key="5">
    <source>
        <dbReference type="ARBA" id="ARBA00023004"/>
    </source>
</evidence>
<dbReference type="GO" id="GO:0016491">
    <property type="term" value="F:oxidoreductase activity"/>
    <property type="evidence" value="ECO:0007669"/>
    <property type="project" value="InterPro"/>
</dbReference>
<dbReference type="PANTHER" id="PTHR43273:SF3">
    <property type="entry name" value="ANAEROBIC SULFATASE-MATURATING ENZYME HOMOLOG ASLB-RELATED"/>
    <property type="match status" value="1"/>
</dbReference>
<name>A0A1M5YC35_9FIRM</name>
<reference evidence="9 10" key="1">
    <citation type="submission" date="2016-11" db="EMBL/GenBank/DDBJ databases">
        <authorList>
            <person name="Jaros S."/>
            <person name="Januszkiewicz K."/>
            <person name="Wedrychowicz H."/>
        </authorList>
    </citation>
    <scope>NUCLEOTIDE SEQUENCE [LARGE SCALE GENOMIC DNA]</scope>
    <source>
        <strain evidence="9 10">DSM 13106</strain>
    </source>
</reference>
<feature type="domain" description="Radical SAM core" evidence="8">
    <location>
        <begin position="1"/>
        <end position="220"/>
    </location>
</feature>
<gene>
    <name evidence="9" type="ORF">SAMN02745180_02101</name>
</gene>
<dbReference type="NCBIfam" id="TIGR04085">
    <property type="entry name" value="rSAM_more_4Fe4S"/>
    <property type="match status" value="1"/>
</dbReference>
<keyword evidence="5" id="KW-0408">Iron</keyword>
<dbReference type="PROSITE" id="PS51918">
    <property type="entry name" value="RADICAL_SAM"/>
    <property type="match status" value="1"/>
</dbReference>
<dbReference type="SFLD" id="SFLDG01067">
    <property type="entry name" value="SPASM/twitch_domain_containing"/>
    <property type="match status" value="1"/>
</dbReference>
<sequence>MSITLWITNKCNMNCKYCYVGDEKSNFSMPKLIIDKSIEFIFENFGKYKDNVNDYLMVRFHGGEPLIEFNLIEDIVKKINYRKKDKNFKFAITTNGTILDKDIILFLKNEIYDLTVSLDGNKKTQDTMRPFKDGNSSFEKVLKNAEILEREIGNIRIRMTYDSNTVYNLYDDIKFLIDEGFKYIVPASNNYDINWDEDDVECLKITIIKLREYIKARGTSNVHISLLEKPQYINKGKCNMGNKSINIYSNGDLYPCIASAGRKGFKMGNIFSGLDEDRRNKIIYESECERECACRGCSIYNYCDGSRCRIVNKLTTGDYFTPPAIHCAVENLKYSLNKCI</sequence>
<dbReference type="EMBL" id="FQXR01000010">
    <property type="protein sequence ID" value="SHI09424.1"/>
    <property type="molecule type" value="Genomic_DNA"/>
</dbReference>
<dbReference type="Proteomes" id="UP000184389">
    <property type="component" value="Unassembled WGS sequence"/>
</dbReference>
<dbReference type="GO" id="GO:0051539">
    <property type="term" value="F:4 iron, 4 sulfur cluster binding"/>
    <property type="evidence" value="ECO:0007669"/>
    <property type="project" value="UniProtKB-KW"/>
</dbReference>
<dbReference type="InterPro" id="IPR058240">
    <property type="entry name" value="rSAM_sf"/>
</dbReference>
<protein>
    <recommendedName>
        <fullName evidence="8">Radical SAM core domain-containing protein</fullName>
    </recommendedName>
</protein>
<evidence type="ECO:0000256" key="6">
    <source>
        <dbReference type="ARBA" id="ARBA00023014"/>
    </source>
</evidence>
<comment type="cofactor">
    <cofactor evidence="1">
        <name>[4Fe-4S] cluster</name>
        <dbReference type="ChEBI" id="CHEBI:49883"/>
    </cofactor>
</comment>
<dbReference type="PANTHER" id="PTHR43273">
    <property type="entry name" value="ANAEROBIC SULFATASE-MATURATING ENZYME HOMOLOG ASLB-RELATED"/>
    <property type="match status" value="1"/>
</dbReference>
<dbReference type="SUPFAM" id="SSF102114">
    <property type="entry name" value="Radical SAM enzymes"/>
    <property type="match status" value="1"/>
</dbReference>
<evidence type="ECO:0000256" key="4">
    <source>
        <dbReference type="ARBA" id="ARBA00022723"/>
    </source>
</evidence>
<dbReference type="AlphaFoldDB" id="A0A1M5YC35"/>
<evidence type="ECO:0000256" key="1">
    <source>
        <dbReference type="ARBA" id="ARBA00001966"/>
    </source>
</evidence>
<dbReference type="RefSeq" id="WP_072744748.1">
    <property type="nucleotide sequence ID" value="NZ_FQXR01000010.1"/>
</dbReference>
<dbReference type="Pfam" id="PF04055">
    <property type="entry name" value="Radical_SAM"/>
    <property type="match status" value="1"/>
</dbReference>